<dbReference type="PROSITE" id="PS01128">
    <property type="entry name" value="SHIKIMATE_KINASE"/>
    <property type="match status" value="1"/>
</dbReference>
<comment type="similarity">
    <text evidence="6">Belongs to the EPSP synthase family.</text>
</comment>
<keyword evidence="32" id="KW-1185">Reference proteome</keyword>
<feature type="domain" description="Enolpyruvate transferase" evidence="25">
    <location>
        <begin position="426"/>
        <end position="865"/>
    </location>
</feature>
<evidence type="ECO:0000256" key="3">
    <source>
        <dbReference type="ARBA" id="ARBA00004842"/>
    </source>
</evidence>
<keyword evidence="17 23" id="KW-0057">Aromatic amino acid biosynthesis</keyword>
<dbReference type="PANTHER" id="PTHR21090">
    <property type="entry name" value="AROM/DEHYDROQUINATE SYNTHASE"/>
    <property type="match status" value="1"/>
</dbReference>
<evidence type="ECO:0000259" key="27">
    <source>
        <dbReference type="Pfam" id="PF01761"/>
    </source>
</evidence>
<evidence type="ECO:0000256" key="24">
    <source>
        <dbReference type="PIRNR" id="PIRNR000514"/>
    </source>
</evidence>
<evidence type="ECO:0000259" key="30">
    <source>
        <dbReference type="Pfam" id="PF24621"/>
    </source>
</evidence>
<comment type="pathway">
    <text evidence="23 24">Metabolic intermediate biosynthesis; chorismate biosynthesis; chorismate from D-erythrose 4-phosphate and phosphoenolpyruvate: step 3/7.</text>
</comment>
<dbReference type="InterPro" id="IPR013792">
    <property type="entry name" value="RNA3'P_cycl/enolpyr_Trfase_a/b"/>
</dbReference>
<dbReference type="InterPro" id="IPR001381">
    <property type="entry name" value="DHquinase_I"/>
</dbReference>
<feature type="binding site" evidence="23">
    <location>
        <position position="128"/>
    </location>
    <ligand>
        <name>NAD(+)</name>
        <dbReference type="ChEBI" id="CHEBI:57540"/>
    </ligand>
</feature>
<dbReference type="Gene3D" id="3.20.20.70">
    <property type="entry name" value="Aldolase class I"/>
    <property type="match status" value="1"/>
</dbReference>
<dbReference type="CDD" id="cd08195">
    <property type="entry name" value="DHQS"/>
    <property type="match status" value="1"/>
</dbReference>
<evidence type="ECO:0000256" key="5">
    <source>
        <dbReference type="ARBA" id="ARBA00009349"/>
    </source>
</evidence>
<feature type="binding site" evidence="23">
    <location>
        <position position="371"/>
    </location>
    <ligand>
        <name>7-phospho-2-dehydro-3-deoxy-D-arabino-heptonate</name>
        <dbReference type="ChEBI" id="CHEBI:58394"/>
    </ligand>
</feature>
<dbReference type="NCBIfam" id="TIGR01356">
    <property type="entry name" value="aroA"/>
    <property type="match status" value="1"/>
</dbReference>
<dbReference type="HAMAP" id="MF_00222">
    <property type="entry name" value="Shikimate_DH_AroE"/>
    <property type="match status" value="1"/>
</dbReference>
<dbReference type="InterPro" id="IPR008289">
    <property type="entry name" value="Pentafunct_AroM"/>
</dbReference>
<comment type="catalytic activity">
    <reaction evidence="23 24">
        <text>shikimate + NADP(+) = 3-dehydroshikimate + NADPH + H(+)</text>
        <dbReference type="Rhea" id="RHEA:17737"/>
        <dbReference type="ChEBI" id="CHEBI:15378"/>
        <dbReference type="ChEBI" id="CHEBI:16630"/>
        <dbReference type="ChEBI" id="CHEBI:36208"/>
        <dbReference type="ChEBI" id="CHEBI:57783"/>
        <dbReference type="ChEBI" id="CHEBI:58349"/>
        <dbReference type="EC" id="1.1.1.25"/>
    </reaction>
</comment>
<dbReference type="GO" id="GO:0004764">
    <property type="term" value="F:shikimate 3-dehydrogenase (NADP+) activity"/>
    <property type="evidence" value="ECO:0007669"/>
    <property type="project" value="UniProtKB-UniRule"/>
</dbReference>
<evidence type="ECO:0000256" key="4">
    <source>
        <dbReference type="ARBA" id="ARBA00006477"/>
    </source>
</evidence>
<dbReference type="InterPro" id="IPR022893">
    <property type="entry name" value="Shikimate_DH_fam"/>
</dbReference>
<dbReference type="InterPro" id="IPR036291">
    <property type="entry name" value="NAD(P)-bd_dom_sf"/>
</dbReference>
<dbReference type="Pfam" id="PF00275">
    <property type="entry name" value="EPSP_synthase"/>
    <property type="match status" value="1"/>
</dbReference>
<feature type="binding site" evidence="23">
    <location>
        <position position="139"/>
    </location>
    <ligand>
        <name>7-phospho-2-dehydro-3-deoxy-D-arabino-heptonate</name>
        <dbReference type="ChEBI" id="CHEBI:58394"/>
    </ligand>
</feature>
<dbReference type="HAMAP" id="MF_03143">
    <property type="entry name" value="Pentafunct_AroM"/>
    <property type="match status" value="1"/>
</dbReference>
<keyword evidence="18 23" id="KW-0456">Lyase</keyword>
<dbReference type="InterPro" id="IPR030960">
    <property type="entry name" value="DHQS/DOIS_N"/>
</dbReference>
<evidence type="ECO:0000256" key="13">
    <source>
        <dbReference type="ARBA" id="ARBA00022833"/>
    </source>
</evidence>
<dbReference type="GO" id="GO:0003855">
    <property type="term" value="F:3-dehydroquinate dehydratase activity"/>
    <property type="evidence" value="ECO:0007669"/>
    <property type="project" value="UniProtKB-UniRule"/>
</dbReference>
<keyword evidence="9 23" id="KW-0808">Transferase</keyword>
<name>A0A397JS55_9GLOM</name>
<dbReference type="GO" id="GO:0008652">
    <property type="term" value="P:amino acid biosynthetic process"/>
    <property type="evidence" value="ECO:0007669"/>
    <property type="project" value="UniProtKB-KW"/>
</dbReference>
<keyword evidence="12 23" id="KW-0418">Kinase</keyword>
<proteinExistence type="inferred from homology"/>
<dbReference type="Gene3D" id="3.40.50.1970">
    <property type="match status" value="1"/>
</dbReference>
<dbReference type="OrthoDB" id="197068at2759"/>
<comment type="catalytic activity">
    <reaction evidence="20">
        <text>3-phosphoshikimate + phosphoenolpyruvate = 5-O-(1-carboxyvinyl)-3-phosphoshikimate + phosphate</text>
        <dbReference type="Rhea" id="RHEA:21256"/>
        <dbReference type="ChEBI" id="CHEBI:43474"/>
        <dbReference type="ChEBI" id="CHEBI:57701"/>
        <dbReference type="ChEBI" id="CHEBI:58702"/>
        <dbReference type="ChEBI" id="CHEBI:145989"/>
        <dbReference type="EC" id="2.5.1.19"/>
    </reaction>
    <physiologicalReaction direction="left-to-right" evidence="20">
        <dbReference type="Rhea" id="RHEA:21257"/>
    </physiologicalReaction>
</comment>
<feature type="binding site" evidence="23">
    <location>
        <begin position="123"/>
        <end position="125"/>
    </location>
    <ligand>
        <name>NAD(+)</name>
        <dbReference type="ChEBI" id="CHEBI:57540"/>
    </ligand>
</feature>
<dbReference type="GO" id="GO:0003856">
    <property type="term" value="F:3-dehydroquinate synthase activity"/>
    <property type="evidence" value="ECO:0007669"/>
    <property type="project" value="UniProtKB-UniRule"/>
</dbReference>
<comment type="cofactor">
    <cofactor evidence="23 24">
        <name>Zn(2+)</name>
        <dbReference type="ChEBI" id="CHEBI:29105"/>
    </cofactor>
    <text evidence="23 24">Binds 2 Zn(2+) ions per subunit.</text>
</comment>
<dbReference type="Pfam" id="PF01761">
    <property type="entry name" value="DHQ_synthase"/>
    <property type="match status" value="1"/>
</dbReference>
<evidence type="ECO:0000259" key="29">
    <source>
        <dbReference type="Pfam" id="PF18317"/>
    </source>
</evidence>
<dbReference type="Pfam" id="PF01488">
    <property type="entry name" value="Shikimate_DH"/>
    <property type="match status" value="1"/>
</dbReference>
<dbReference type="FunFam" id="1.20.1090.10:FF:000007">
    <property type="entry name" value="Pentafunctional AROM polypeptide"/>
    <property type="match status" value="1"/>
</dbReference>
<evidence type="ECO:0000256" key="20">
    <source>
        <dbReference type="ARBA" id="ARBA00044633"/>
    </source>
</evidence>
<dbReference type="SUPFAM" id="SSF55205">
    <property type="entry name" value="EPT/RTPC-like"/>
    <property type="match status" value="1"/>
</dbReference>
<feature type="region of interest" description="Shikimate dehydrogenase" evidence="23">
    <location>
        <begin position="1336"/>
        <end position="1609"/>
    </location>
</feature>
<feature type="binding site" evidence="23">
    <location>
        <position position="286"/>
    </location>
    <ligand>
        <name>7-phospho-2-dehydro-3-deoxy-D-arabino-heptonate</name>
        <dbReference type="ChEBI" id="CHEBI:58394"/>
    </ligand>
</feature>
<protein>
    <recommendedName>
        <fullName evidence="23">Pentafunctional AROM polypeptide</fullName>
    </recommendedName>
    <domain>
        <recommendedName>
            <fullName evidence="23">3-dehydroquinate synthase</fullName>
            <shortName evidence="23">DHQS</shortName>
            <ecNumber evidence="23">4.2.3.4</ecNumber>
        </recommendedName>
    </domain>
    <domain>
        <recommendedName>
            <fullName evidence="23">3-phosphoshikimate 1-carboxyvinyltransferase</fullName>
            <ecNumber evidence="23">2.5.1.19</ecNumber>
        </recommendedName>
        <alternativeName>
            <fullName evidence="23">5-enolpyruvylshikimate-3-phosphate synthase</fullName>
            <shortName evidence="23">EPSP synthase</shortName>
            <shortName evidence="23">EPSPS</shortName>
        </alternativeName>
    </domain>
    <domain>
        <recommendedName>
            <fullName evidence="23">Shikimate kinase</fullName>
            <shortName evidence="23">SK</shortName>
            <ecNumber evidence="23">2.7.1.71</ecNumber>
        </recommendedName>
    </domain>
    <domain>
        <recommendedName>
            <fullName evidence="23">3-dehydroquinate dehydratase</fullName>
            <shortName evidence="23">3-dehydroquinase</shortName>
            <ecNumber evidence="23">4.2.1.10</ecNumber>
        </recommendedName>
    </domain>
    <domain>
        <recommendedName>
            <fullName evidence="23">Shikimate dehydrogenase</fullName>
            <ecNumber evidence="23">1.1.1.25</ecNumber>
        </recommendedName>
    </domain>
</protein>
<dbReference type="GO" id="GO:0004765">
    <property type="term" value="F:shikimate kinase activity"/>
    <property type="evidence" value="ECO:0007669"/>
    <property type="project" value="UniProtKB-UniRule"/>
</dbReference>
<feature type="active site" description="Proton acceptor; for 3-dehydroquinate dehydratase activity" evidence="23">
    <location>
        <position position="1226"/>
    </location>
</feature>
<dbReference type="NCBIfam" id="TIGR01357">
    <property type="entry name" value="aroB"/>
    <property type="match status" value="1"/>
</dbReference>
<dbReference type="GO" id="GO:0009423">
    <property type="term" value="P:chorismate biosynthetic process"/>
    <property type="evidence" value="ECO:0007669"/>
    <property type="project" value="UniProtKB-UniRule"/>
</dbReference>
<feature type="binding site" evidence="23">
    <location>
        <begin position="51"/>
        <end position="53"/>
    </location>
    <ligand>
        <name>NAD(+)</name>
        <dbReference type="ChEBI" id="CHEBI:57540"/>
    </ligand>
</feature>
<feature type="domain" description="Shikimate dehydrogenase substrate binding N-terminal" evidence="28">
    <location>
        <begin position="1341"/>
        <end position="1421"/>
    </location>
</feature>
<evidence type="ECO:0000256" key="15">
    <source>
        <dbReference type="ARBA" id="ARBA00022857"/>
    </source>
</evidence>
<evidence type="ECO:0000256" key="17">
    <source>
        <dbReference type="ARBA" id="ARBA00023141"/>
    </source>
</evidence>
<organism evidence="31 32">
    <name type="scientific">Diversispora epigaea</name>
    <dbReference type="NCBI Taxonomy" id="1348612"/>
    <lineage>
        <taxon>Eukaryota</taxon>
        <taxon>Fungi</taxon>
        <taxon>Fungi incertae sedis</taxon>
        <taxon>Mucoromycota</taxon>
        <taxon>Glomeromycotina</taxon>
        <taxon>Glomeromycetes</taxon>
        <taxon>Diversisporales</taxon>
        <taxon>Diversisporaceae</taxon>
        <taxon>Diversispora</taxon>
    </lineage>
</organism>
<dbReference type="GO" id="GO:0003866">
    <property type="term" value="F:3-phosphoshikimate 1-carboxyvinyltransferase activity"/>
    <property type="evidence" value="ECO:0007669"/>
    <property type="project" value="UniProtKB-UniRule"/>
</dbReference>
<comment type="subcellular location">
    <subcellularLocation>
        <location evidence="1 23 24">Cytoplasm</location>
    </subcellularLocation>
</comment>
<keyword evidence="13 23" id="KW-0862">Zinc</keyword>
<evidence type="ECO:0000256" key="23">
    <source>
        <dbReference type="HAMAP-Rule" id="MF_03143"/>
    </source>
</evidence>
<evidence type="ECO:0000259" key="25">
    <source>
        <dbReference type="Pfam" id="PF00275"/>
    </source>
</evidence>
<evidence type="ECO:0000313" key="31">
    <source>
        <dbReference type="EMBL" id="RHZ89728.1"/>
    </source>
</evidence>
<feature type="binding site" evidence="23">
    <location>
        <position position="171"/>
    </location>
    <ligand>
        <name>7-phospho-2-dehydro-3-deoxy-D-arabino-heptonate</name>
        <dbReference type="ChEBI" id="CHEBI:58394"/>
    </ligand>
</feature>
<evidence type="ECO:0000256" key="10">
    <source>
        <dbReference type="ARBA" id="ARBA00022723"/>
    </source>
</evidence>
<evidence type="ECO:0000256" key="9">
    <source>
        <dbReference type="ARBA" id="ARBA00022679"/>
    </source>
</evidence>
<evidence type="ECO:0000256" key="21">
    <source>
        <dbReference type="ARBA" id="ARBA00048567"/>
    </source>
</evidence>
<feature type="active site" description="Proton acceptor; for 3-dehydroquinate synthase activity" evidence="23">
    <location>
        <position position="290"/>
    </location>
</feature>
<feature type="binding site" evidence="23">
    <location>
        <position position="161"/>
    </location>
    <ligand>
        <name>7-phospho-2-dehydro-3-deoxy-D-arabino-heptonate</name>
        <dbReference type="ChEBI" id="CHEBI:58394"/>
    </ligand>
</feature>
<gene>
    <name evidence="31" type="ORF">Glove_11g33</name>
</gene>
<dbReference type="InterPro" id="IPR031322">
    <property type="entry name" value="Shikimate/glucono_kinase"/>
</dbReference>
<comment type="pathway">
    <text evidence="23 24">Metabolic intermediate biosynthesis; chorismate biosynthesis; chorismate from D-erythrose 4-phosphate and phosphoenolpyruvate: step 2/7.</text>
</comment>
<feature type="binding site" evidence="23">
    <location>
        <position position="302"/>
    </location>
    <ligand>
        <name>Zn(2+)</name>
        <dbReference type="ChEBI" id="CHEBI:29105"/>
        <note>catalytic</note>
    </ligand>
</feature>
<feature type="binding site" evidence="23">
    <location>
        <position position="155"/>
    </location>
    <ligand>
        <name>7-phospho-2-dehydro-3-deoxy-D-arabino-heptonate</name>
        <dbReference type="ChEBI" id="CHEBI:58394"/>
    </ligand>
</feature>
<dbReference type="InterPro" id="IPR006151">
    <property type="entry name" value="Shikm_DH/Glu-tRNA_Rdtase"/>
</dbReference>
<feature type="binding site" evidence="23">
    <location>
        <begin position="203"/>
        <end position="206"/>
    </location>
    <ligand>
        <name>7-phospho-2-dehydro-3-deoxy-D-arabino-heptonate</name>
        <dbReference type="ChEBI" id="CHEBI:58394"/>
    </ligand>
</feature>
<comment type="caution">
    <text evidence="31">The sequence shown here is derived from an EMBL/GenBank/DDBJ whole genome shotgun (WGS) entry which is preliminary data.</text>
</comment>
<comment type="similarity">
    <text evidence="23">In the N-terminal section; belongs to the sugar phosphate cyclases superfamily. Dehydroquinate synthase family.</text>
</comment>
<keyword evidence="8 23" id="KW-0028">Amino-acid biosynthesis</keyword>
<feature type="binding site" evidence="23">
    <location>
        <begin position="148"/>
        <end position="149"/>
    </location>
    <ligand>
        <name>NAD(+)</name>
        <dbReference type="ChEBI" id="CHEBI:57540"/>
    </ligand>
</feature>
<dbReference type="FunFam" id="3.40.50.300:FF:001256">
    <property type="entry name" value="Pentafunctional AROM polypeptide"/>
    <property type="match status" value="1"/>
</dbReference>
<dbReference type="InterPro" id="IPR001986">
    <property type="entry name" value="Enolpyruvate_Tfrase_dom"/>
</dbReference>
<dbReference type="EC" id="4.2.1.10" evidence="23"/>
<dbReference type="InterPro" id="IPR006264">
    <property type="entry name" value="EPSP_synthase"/>
</dbReference>
<dbReference type="PIRSF" id="PIRSF000514">
    <property type="entry name" value="Pentafunct_AroM"/>
    <property type="match status" value="1"/>
</dbReference>
<evidence type="ECO:0000256" key="7">
    <source>
        <dbReference type="ARBA" id="ARBA00022490"/>
    </source>
</evidence>
<dbReference type="InterPro" id="IPR036968">
    <property type="entry name" value="Enolpyruvate_Tfrase_sf"/>
</dbReference>
<keyword evidence="15 23" id="KW-0521">NADP</keyword>
<dbReference type="InterPro" id="IPR013785">
    <property type="entry name" value="Aldolase_TIM"/>
</dbReference>
<dbReference type="FunFam" id="3.40.50.1970:FF:000007">
    <property type="entry name" value="Pentafunctional AROM polypeptide"/>
    <property type="match status" value="1"/>
</dbReference>
<dbReference type="SUPFAM" id="SSF52540">
    <property type="entry name" value="P-loop containing nucleoside triphosphate hydrolases"/>
    <property type="match status" value="1"/>
</dbReference>
<feature type="binding site" evidence="23">
    <location>
        <begin position="92"/>
        <end position="95"/>
    </location>
    <ligand>
        <name>NAD(+)</name>
        <dbReference type="ChEBI" id="CHEBI:57540"/>
    </ligand>
</feature>
<feature type="binding site" evidence="23">
    <location>
        <begin position="188"/>
        <end position="191"/>
    </location>
    <ligand>
        <name>NAD(+)</name>
        <dbReference type="ChEBI" id="CHEBI:57540"/>
    </ligand>
</feature>
<dbReference type="NCBIfam" id="TIGR01093">
    <property type="entry name" value="aroD"/>
    <property type="match status" value="1"/>
</dbReference>
<evidence type="ECO:0000256" key="11">
    <source>
        <dbReference type="ARBA" id="ARBA00022741"/>
    </source>
</evidence>
<dbReference type="Pfam" id="PF24621">
    <property type="entry name" value="DHQS_C"/>
    <property type="match status" value="1"/>
</dbReference>
<dbReference type="Pfam" id="PF08501">
    <property type="entry name" value="Shikimate_dh_N"/>
    <property type="match status" value="1"/>
</dbReference>
<keyword evidence="7 23" id="KW-0963">Cytoplasm</keyword>
<feature type="binding site" evidence="23">
    <location>
        <position position="286"/>
    </location>
    <ligand>
        <name>Zn(2+)</name>
        <dbReference type="ChEBI" id="CHEBI:29105"/>
        <note>catalytic</note>
    </ligand>
</feature>
<comment type="subunit">
    <text evidence="23 24">Homodimer.</text>
</comment>
<feature type="region of interest" description="3-dehydroquinate synthase" evidence="23">
    <location>
        <begin position="1"/>
        <end position="399"/>
    </location>
</feature>
<dbReference type="CDD" id="cd00502">
    <property type="entry name" value="DHQase_I"/>
    <property type="match status" value="1"/>
</dbReference>
<dbReference type="Gene3D" id="3.40.50.10860">
    <property type="entry name" value="Leucine Dehydrogenase, chain A, domain 1"/>
    <property type="match status" value="1"/>
</dbReference>
<comment type="similarity">
    <text evidence="5">In the N-terminal section; belongs to the shikimate kinase family.</text>
</comment>
<dbReference type="HAMAP" id="MF_00210">
    <property type="entry name" value="EPSP_synth"/>
    <property type="match status" value="1"/>
</dbReference>
<evidence type="ECO:0000313" key="32">
    <source>
        <dbReference type="Proteomes" id="UP000266861"/>
    </source>
</evidence>
<evidence type="ECO:0000256" key="14">
    <source>
        <dbReference type="ARBA" id="ARBA00022840"/>
    </source>
</evidence>
<dbReference type="GO" id="GO:0009073">
    <property type="term" value="P:aromatic amino acid family biosynthetic process"/>
    <property type="evidence" value="ECO:0007669"/>
    <property type="project" value="UniProtKB-UniRule"/>
</dbReference>
<dbReference type="EMBL" id="PQFF01000009">
    <property type="protein sequence ID" value="RHZ89728.1"/>
    <property type="molecule type" value="Genomic_DNA"/>
</dbReference>
<reference evidence="31 32" key="1">
    <citation type="submission" date="2018-08" db="EMBL/GenBank/DDBJ databases">
        <title>Genome and evolution of the arbuscular mycorrhizal fungus Diversispora epigaea (formerly Glomus versiforme) and its bacterial endosymbionts.</title>
        <authorList>
            <person name="Sun X."/>
            <person name="Fei Z."/>
            <person name="Harrison M."/>
        </authorList>
    </citation>
    <scope>NUCLEOTIDE SEQUENCE [LARGE SCALE GENOMIC DNA]</scope>
    <source>
        <strain evidence="31 32">IT104</strain>
    </source>
</reference>
<dbReference type="Gene3D" id="1.20.1090.10">
    <property type="entry name" value="Dehydroquinate synthase-like - alpha domain"/>
    <property type="match status" value="1"/>
</dbReference>
<keyword evidence="10 23" id="KW-0479">Metal-binding</keyword>
<keyword evidence="14 23" id="KW-0067">ATP-binding</keyword>
<comment type="pathway">
    <text evidence="3 23 24">Metabolic intermediate biosynthesis; chorismate biosynthesis; chorismate from D-erythrose 4-phosphate and phosphoenolpyruvate: step 5/7.</text>
</comment>
<dbReference type="Pfam" id="PF18317">
    <property type="entry name" value="SDH_C"/>
    <property type="match status" value="1"/>
</dbReference>
<dbReference type="PROSITE" id="PS00104">
    <property type="entry name" value="EPSP_SYNTHASE_1"/>
    <property type="match status" value="1"/>
</dbReference>
<evidence type="ECO:0000256" key="18">
    <source>
        <dbReference type="ARBA" id="ARBA00023239"/>
    </source>
</evidence>
<dbReference type="PRINTS" id="PR01100">
    <property type="entry name" value="SHIKIMTKNASE"/>
</dbReference>
<evidence type="ECO:0000256" key="8">
    <source>
        <dbReference type="ARBA" id="ARBA00022605"/>
    </source>
</evidence>
<comment type="similarity">
    <text evidence="4">In the 2nd section; belongs to the type-I 3-dehydroquinase family.</text>
</comment>
<feature type="binding site" evidence="23">
    <location>
        <begin position="907"/>
        <end position="914"/>
    </location>
    <ligand>
        <name>ATP</name>
        <dbReference type="ChEBI" id="CHEBI:30616"/>
    </ligand>
</feature>
<dbReference type="GO" id="GO:0046872">
    <property type="term" value="F:metal ion binding"/>
    <property type="evidence" value="ECO:0007669"/>
    <property type="project" value="UniProtKB-UniRule"/>
</dbReference>
<comment type="similarity">
    <text evidence="23 24">In the 4th section; belongs to the type-I 3-dehydroquinase family.</text>
</comment>
<accession>A0A397JS55</accession>
<comment type="catalytic activity">
    <reaction evidence="23 24">
        <text>3-dehydroquinate = 3-dehydroshikimate + H2O</text>
        <dbReference type="Rhea" id="RHEA:21096"/>
        <dbReference type="ChEBI" id="CHEBI:15377"/>
        <dbReference type="ChEBI" id="CHEBI:16630"/>
        <dbReference type="ChEBI" id="CHEBI:32364"/>
        <dbReference type="EC" id="4.2.1.10"/>
    </reaction>
</comment>
<keyword evidence="19 23" id="KW-0511">Multifunctional enzyme</keyword>
<dbReference type="FunFam" id="3.20.20.70:FF:000135">
    <property type="entry name" value="Pentafunctional AROM polypeptide"/>
    <property type="match status" value="1"/>
</dbReference>
<evidence type="ECO:0000256" key="2">
    <source>
        <dbReference type="ARBA" id="ARBA00004811"/>
    </source>
</evidence>
<comment type="similarity">
    <text evidence="23 24">In the 3rd section; belongs to the shikimate kinase family.</text>
</comment>
<dbReference type="InterPro" id="IPR041121">
    <property type="entry name" value="SDH_C"/>
</dbReference>
<keyword evidence="11 23" id="KW-0547">Nucleotide-binding</keyword>
<feature type="binding site" evidence="23">
    <location>
        <position position="265"/>
    </location>
    <ligand>
        <name>7-phospho-2-dehydro-3-deoxy-D-arabino-heptonate</name>
        <dbReference type="ChEBI" id="CHEBI:58394"/>
    </ligand>
</feature>
<evidence type="ECO:0000256" key="22">
    <source>
        <dbReference type="ARBA" id="ARBA00054455"/>
    </source>
</evidence>
<dbReference type="Proteomes" id="UP000266861">
    <property type="component" value="Unassembled WGS sequence"/>
</dbReference>
<dbReference type="Gene3D" id="3.65.10.10">
    <property type="entry name" value="Enolpyruvate transferase domain"/>
    <property type="match status" value="2"/>
</dbReference>
<feature type="active site" description="Schiff-base intermediate with substrate; for 3-dehydroquinate dehydratase activity" evidence="23">
    <location>
        <position position="1254"/>
    </location>
</feature>
<evidence type="ECO:0000256" key="6">
    <source>
        <dbReference type="ARBA" id="ARBA00009948"/>
    </source>
</evidence>
<keyword evidence="16 23" id="KW-0560">Oxidoreductase</keyword>
<evidence type="ECO:0000256" key="12">
    <source>
        <dbReference type="ARBA" id="ARBA00022777"/>
    </source>
</evidence>
<comment type="similarity">
    <text evidence="23 24">In the C-terminal section; belongs to the shikimate dehydrogenase family.</text>
</comment>
<comment type="pathway">
    <text evidence="2 23 24">Metabolic intermediate biosynthesis; chorismate biosynthesis; chorismate from D-erythrose 4-phosphate and phosphoenolpyruvate: step 6/7.</text>
</comment>
<dbReference type="CDD" id="cd01556">
    <property type="entry name" value="EPSP_synthase"/>
    <property type="match status" value="1"/>
</dbReference>
<dbReference type="PANTHER" id="PTHR21090:SF5">
    <property type="entry name" value="PENTAFUNCTIONAL AROM POLYPEPTIDE"/>
    <property type="match status" value="1"/>
</dbReference>
<feature type="domain" description="Quinate/shikimate 5-dehydrogenase/glutamyl-tRNA reductase" evidence="26">
    <location>
        <begin position="1456"/>
        <end position="1525"/>
    </location>
</feature>
<sequence length="1609" mass="178054">METFSEQPEPDIVKISVLHEESIIVGFHLTDYWIKDLISNFPASTYVIITDTNIASIYLEKLSNRFESELNRAKKSNVPVPRFLTYSIPPGEQSKSREIKGEIEDYLLSKACTRDTCIIAFGGGVIGDLVGFVAATFMRGVPFIQVPTTLLAMVDSSIGGKTAVDTPHGKNLIGSFWQPKRIYIDIIYLETLPERQFINGMAEVIKTAAISDESDFVNLENGVESIRNAVLKPKKEFPFQGTKIETRTSGQSLLLSVIVGSAKFKAHVVTHDERESGLRSLLNFGHTIGHAIEAILSPELLHGECISVGMIKEVELARSMGHLNQVAVGRLLRCLSNYGLPVSLDEKKVLDLTGEKFCTVDKLMDIMKVDKKNRGDLKRIVILSGIGKTYEQNATWVSDSAIRKVLSPSIIVHPNVISSSSQTHVNMTTPGSKSISNRALVLAALGKGTCRLKGLLHSDDTQVMLNALIDLEGAKFEWEDDGETLVVNGGGGNLKVPNKEIYLGNAGTASRFITTLCTLISPETITDTNKHTIVTGNARMKQRPIGPLITALRENGSQIKYLETEGCLPVEILPNKQRFRGGSINLAASISSQYVTSILLSAPYANEPVTLKLTGGQVISQPYIDMTIAMMESFGIKVERLEGDVYRIPQGFYKNPEVYVIESDASSATYPLAIAAITGITCTLPNIGSSSLQGDAAFAVNVLRAMGCTVTQTSTSTTVKGPPIGKLKPLPEIDMETMTDAFLTASVLAAVANNQEGGSKECITRITGIANQQLKECNRISAMIDELTKFGVKASELSDGIQVYGIQVHGTRIESLKGPAEGVHCYDDHRVAMSFSVLGCVVPDGTIICDKKCVEKTWPSWWDVLESKFGFNLDGLDLKSQREDLLTHKDISVSSDNFQDFSIVFIGMRGAGKTSLGKACAKALGRKFIDMDDHFETVLSTTLPEFIKTQGWDAFRTKESELLASLLKTHSTGCIISCGGGIVETESSRDLLKKFTKEKGKVIHITRDIEEIIKYLNEDTVRPSYEENIHDVWKRREEWYKECSNYEYHLLTAEKVNNDNIDPSEWKLIQRDFFRYLKFITGQTVNNIDTLNKTKSFFVSLTYPNISPSLKDIPIITQGVDAIELRVDLLVQSDSQKFEDLDYISYVSHQLALIRRSSTLPIIFTVRSKGQGGKFPDSREKDMFKLLEYAVKWGCEYIDLEIGSSEDLILNLIKNKGYSKIIASWHDISGKMKWNSEEARNRYKIAEKYGDIIKLISKAESINDNLKLQEFIQTLSSKNSKSIIAINMGTEGQLSRVLNQFLTPVTHSLLPSKAAPGQLSVCEIHQALHLIGQLPKKKYYIFGTPISHSMSPTLHNAGFKVLGLPHFYDIFESKDVSAVKPIIEDPEFGGASVTIPHKINIIPYLDEISEHAKAIGAVNTIITKTDENNKRKLIGDNTDWLGIFHSIKDLIEIDSNTSALIIGAGGTSRAALHAVNQLGVNNIYLYNRTLENANILVKEFPTYGIQPLTSLSNSLPISPKIIISTIPATVANLDIPDELFNSGKGGVSVEMAYKPRRTKFLEKSESMGWHGIEGIRVLIEQGIFQFEKWTGRRAPKELMEEEVMKKYNL</sequence>
<dbReference type="GO" id="GO:0005737">
    <property type="term" value="C:cytoplasm"/>
    <property type="evidence" value="ECO:0007669"/>
    <property type="project" value="UniProtKB-SubCell"/>
</dbReference>
<dbReference type="Gene3D" id="3.40.50.720">
    <property type="entry name" value="NAD(P)-binding Rossmann-like Domain"/>
    <property type="match status" value="1"/>
</dbReference>
<dbReference type="SUPFAM" id="SSF53223">
    <property type="entry name" value="Aminoacid dehydrogenase-like, N-terminal domain"/>
    <property type="match status" value="1"/>
</dbReference>
<feature type="binding site" evidence="23">
    <location>
        <position position="302"/>
    </location>
    <ligand>
        <name>7-phospho-2-dehydro-3-deoxy-D-arabino-heptonate</name>
        <dbReference type="ChEBI" id="CHEBI:58394"/>
    </ligand>
</feature>
<dbReference type="InterPro" id="IPR023193">
    <property type="entry name" value="EPSP_synthase_CS"/>
</dbReference>
<evidence type="ECO:0000259" key="28">
    <source>
        <dbReference type="Pfam" id="PF08501"/>
    </source>
</evidence>
<feature type="binding site" evidence="23">
    <location>
        <position position="170"/>
    </location>
    <ligand>
        <name>NAD(+)</name>
        <dbReference type="ChEBI" id="CHEBI:57540"/>
    </ligand>
</feature>
<feature type="domain" description="3-dehydroquinate synthase C-terminal" evidence="30">
    <location>
        <begin position="200"/>
        <end position="373"/>
    </location>
</feature>
<comment type="similarity">
    <text evidence="23 24">In the 2nd section; belongs to the EPSP synthase family.</text>
</comment>
<dbReference type="SUPFAM" id="SSF51735">
    <property type="entry name" value="NAD(P)-binding Rossmann-fold domains"/>
    <property type="match status" value="1"/>
</dbReference>
<feature type="domain" description="3-dehydroquinate synthase N-terminal" evidence="27">
    <location>
        <begin position="86"/>
        <end position="198"/>
    </location>
</feature>
<comment type="pathway">
    <text evidence="23 24">Metabolic intermediate biosynthesis; chorismate biosynthesis; chorismate from D-erythrose 4-phosphate and phosphoenolpyruvate: step 4/7.</text>
</comment>
<dbReference type="GO" id="GO:0005524">
    <property type="term" value="F:ATP binding"/>
    <property type="evidence" value="ECO:0007669"/>
    <property type="project" value="UniProtKB-UniRule"/>
</dbReference>
<evidence type="ECO:0000256" key="19">
    <source>
        <dbReference type="ARBA" id="ARBA00023268"/>
    </source>
</evidence>
<dbReference type="EC" id="4.2.3.4" evidence="23"/>
<comment type="catalytic activity">
    <reaction evidence="21 23 24">
        <text>shikimate + ATP = 3-phosphoshikimate + ADP + H(+)</text>
        <dbReference type="Rhea" id="RHEA:13121"/>
        <dbReference type="ChEBI" id="CHEBI:15378"/>
        <dbReference type="ChEBI" id="CHEBI:30616"/>
        <dbReference type="ChEBI" id="CHEBI:36208"/>
        <dbReference type="ChEBI" id="CHEBI:145989"/>
        <dbReference type="ChEBI" id="CHEBI:456216"/>
        <dbReference type="EC" id="2.7.1.71"/>
    </reaction>
</comment>
<dbReference type="EC" id="2.5.1.19" evidence="23"/>
<dbReference type="InterPro" id="IPR010110">
    <property type="entry name" value="Shikimate_DH_AroM-type"/>
</dbReference>
<dbReference type="InterPro" id="IPR016037">
    <property type="entry name" value="DHQ_synth_AroB"/>
</dbReference>
<evidence type="ECO:0000256" key="1">
    <source>
        <dbReference type="ARBA" id="ARBA00004496"/>
    </source>
</evidence>
<dbReference type="CDD" id="cd01065">
    <property type="entry name" value="NAD_bind_Shikimate_DH"/>
    <property type="match status" value="1"/>
</dbReference>
<feature type="active site" description="Proton acceptor; for 3-dehydroquinate synthase activity" evidence="23">
    <location>
        <position position="275"/>
    </location>
</feature>
<dbReference type="SUPFAM" id="SSF56796">
    <property type="entry name" value="Dehydroquinate synthase-like"/>
    <property type="match status" value="1"/>
</dbReference>
<comment type="catalytic activity">
    <reaction evidence="23 24">
        <text>7-phospho-2-dehydro-3-deoxy-D-arabino-heptonate = 3-dehydroquinate + phosphate</text>
        <dbReference type="Rhea" id="RHEA:21968"/>
        <dbReference type="ChEBI" id="CHEBI:32364"/>
        <dbReference type="ChEBI" id="CHEBI:43474"/>
        <dbReference type="ChEBI" id="CHEBI:58394"/>
        <dbReference type="EC" id="4.2.3.4"/>
    </reaction>
</comment>
<dbReference type="EC" id="1.1.1.25" evidence="23"/>
<dbReference type="HAMAP" id="MF_00109">
    <property type="entry name" value="Shikimate_kinase"/>
    <property type="match status" value="1"/>
</dbReference>
<feature type="active site" description="For EPSP synthase activity" evidence="23">
    <location>
        <position position="853"/>
    </location>
</feature>
<evidence type="ECO:0000259" key="26">
    <source>
        <dbReference type="Pfam" id="PF01488"/>
    </source>
</evidence>
<evidence type="ECO:0000256" key="16">
    <source>
        <dbReference type="ARBA" id="ARBA00023002"/>
    </source>
</evidence>
<dbReference type="InterPro" id="IPR056179">
    <property type="entry name" value="DHQS_C"/>
</dbReference>
<dbReference type="SUPFAM" id="SSF51569">
    <property type="entry name" value="Aldolase"/>
    <property type="match status" value="1"/>
</dbReference>
<feature type="binding site" evidence="23">
    <location>
        <position position="199"/>
    </location>
    <ligand>
        <name>NAD(+)</name>
        <dbReference type="ChEBI" id="CHEBI:57540"/>
    </ligand>
</feature>
<dbReference type="Pfam" id="PF01202">
    <property type="entry name" value="SKI"/>
    <property type="match status" value="1"/>
</dbReference>
<dbReference type="UniPathway" id="UPA00053">
    <property type="reaction ID" value="UER00085"/>
</dbReference>
<dbReference type="STRING" id="1348612.A0A397JS55"/>
<feature type="domain" description="SDH C-terminal" evidence="29">
    <location>
        <begin position="1574"/>
        <end position="1604"/>
    </location>
</feature>
<dbReference type="FunFam" id="3.65.10.10:FF:000007">
    <property type="entry name" value="Pentafunctional AROM polypeptide"/>
    <property type="match status" value="1"/>
</dbReference>
<dbReference type="InterPro" id="IPR000623">
    <property type="entry name" value="Shikimate_kinase/TSH1"/>
</dbReference>
<feature type="binding site" evidence="23">
    <location>
        <position position="203"/>
    </location>
    <ligand>
        <name>Zn(2+)</name>
        <dbReference type="ChEBI" id="CHEBI:29105"/>
        <note>catalytic</note>
    </ligand>
</feature>
<dbReference type="Pfam" id="PF01487">
    <property type="entry name" value="DHquinase_I"/>
    <property type="match status" value="1"/>
</dbReference>
<comment type="caution">
    <text evidence="23">Lacks conserved residue(s) required for the propagation of feature annotation.</text>
</comment>
<dbReference type="CDD" id="cd00464">
    <property type="entry name" value="SK"/>
    <property type="match status" value="1"/>
</dbReference>
<comment type="function">
    <text evidence="22 23 24">The AROM polypeptide catalyzes 5 consecutive enzymatic reactions in prechorismate polyaromatic amino acid biosynthesis.</text>
</comment>
<comment type="similarity">
    <text evidence="24">In the N-terminal section; belongs to the dehydroquinate synthase family.</text>
</comment>
<dbReference type="InterPro" id="IPR027417">
    <property type="entry name" value="P-loop_NTPase"/>
</dbReference>
<dbReference type="InterPro" id="IPR013708">
    <property type="entry name" value="Shikimate_DH-bd_N"/>
</dbReference>
<dbReference type="InterPro" id="IPR023000">
    <property type="entry name" value="Shikimate_kinase_CS"/>
</dbReference>
<dbReference type="InterPro" id="IPR046346">
    <property type="entry name" value="Aminoacid_DH-like_N_sf"/>
</dbReference>
<dbReference type="Gene3D" id="3.40.50.300">
    <property type="entry name" value="P-loop containing nucleotide triphosphate hydrolases"/>
    <property type="match status" value="1"/>
</dbReference>
<dbReference type="EC" id="2.7.1.71" evidence="23"/>
<dbReference type="NCBIfam" id="TIGR01809">
    <property type="entry name" value="Shik-DH-AROM"/>
    <property type="match status" value="1"/>
</dbReference>